<dbReference type="AlphaFoldDB" id="A0A1H0V985"/>
<reference evidence="2" key="1">
    <citation type="submission" date="2016-10" db="EMBL/GenBank/DDBJ databases">
        <authorList>
            <person name="Varghese N."/>
            <person name="Submissions S."/>
        </authorList>
    </citation>
    <scope>NUCLEOTIDE SEQUENCE [LARGE SCALE GENOMIC DNA]</scope>
    <source>
        <strain evidence="2">DSM 46732</strain>
    </source>
</reference>
<name>A0A1H0V985_9ACTN</name>
<dbReference type="STRING" id="405564.SAMN04487905_10894"/>
<dbReference type="Pfam" id="PF17914">
    <property type="entry name" value="HopA1"/>
    <property type="match status" value="1"/>
</dbReference>
<dbReference type="OrthoDB" id="2408361at2"/>
<dbReference type="Proteomes" id="UP000199497">
    <property type="component" value="Unassembled WGS sequence"/>
</dbReference>
<dbReference type="InterPro" id="IPR040871">
    <property type="entry name" value="HopA1"/>
</dbReference>
<evidence type="ECO:0000313" key="1">
    <source>
        <dbReference type="EMBL" id="SDP74904.1"/>
    </source>
</evidence>
<dbReference type="EMBL" id="FNJR01000008">
    <property type="protein sequence ID" value="SDP74904.1"/>
    <property type="molecule type" value="Genomic_DNA"/>
</dbReference>
<accession>A0A1H0V985</accession>
<gene>
    <name evidence="1" type="ORF">SAMN04487905_10894</name>
</gene>
<keyword evidence="2" id="KW-1185">Reference proteome</keyword>
<protein>
    <submittedName>
        <fullName evidence="1">Uncharacterized protein</fullName>
    </submittedName>
</protein>
<dbReference type="RefSeq" id="WP_092602219.1">
    <property type="nucleotide sequence ID" value="NZ_FNJR01000008.1"/>
</dbReference>
<sequence>MNNSIILTGAGARERVLEALSEVRVDAENWTATVGLRDVEGGSPAKLRPRLVGAMYEVLHMGRAEEKDLGRILREEDVEETFADNQPHDTTPRRAHVLRREDDGAVVDLGDVRVRVPEELLPEDAASGSVAELALPASRPGLSRGFYLVDGPRGSTRGSATGLRRIYIHLADPESAGPVWREALRVLNDLGVRYRSKVLSHREGYPRRDALVVYLERNDADLAHDVAEAVAGMPGILDEVSTFAHRIADGVAVADEPRDPRPQYRELSFGEHRCTVVANALVRHAEDPGPGFDELLTAECARAGVDPDTFAFNAVPTGDDNFDHS</sequence>
<organism evidence="1 2">
    <name type="scientific">Actinopolyspora xinjiangensis</name>
    <dbReference type="NCBI Taxonomy" id="405564"/>
    <lineage>
        <taxon>Bacteria</taxon>
        <taxon>Bacillati</taxon>
        <taxon>Actinomycetota</taxon>
        <taxon>Actinomycetes</taxon>
        <taxon>Actinopolysporales</taxon>
        <taxon>Actinopolysporaceae</taxon>
        <taxon>Actinopolyspora</taxon>
    </lineage>
</organism>
<proteinExistence type="predicted"/>
<evidence type="ECO:0000313" key="2">
    <source>
        <dbReference type="Proteomes" id="UP000199497"/>
    </source>
</evidence>